<dbReference type="PANTHER" id="PTHR30487">
    <property type="entry name" value="TYPE 4 PREPILIN-LIKE PROTEINS LEADER PEPTIDE-PROCESSING ENZYME"/>
    <property type="match status" value="1"/>
</dbReference>
<keyword evidence="5 7" id="KW-1133">Transmembrane helix</keyword>
<evidence type="ECO:0000256" key="6">
    <source>
        <dbReference type="ARBA" id="ARBA00023136"/>
    </source>
</evidence>
<dbReference type="Gene3D" id="1.20.120.1220">
    <property type="match status" value="1"/>
</dbReference>
<dbReference type="Proteomes" id="UP001159179">
    <property type="component" value="Unassembled WGS sequence"/>
</dbReference>
<comment type="similarity">
    <text evidence="2">Belongs to the peptidase A24 family.</text>
</comment>
<protein>
    <submittedName>
        <fullName evidence="10">A24 family peptidase</fullName>
    </submittedName>
</protein>
<feature type="transmembrane region" description="Helical" evidence="7">
    <location>
        <begin position="6"/>
        <end position="27"/>
    </location>
</feature>
<dbReference type="Pfam" id="PF01478">
    <property type="entry name" value="Peptidase_A24"/>
    <property type="match status" value="1"/>
</dbReference>
<proteinExistence type="inferred from homology"/>
<feature type="transmembrane region" description="Helical" evidence="7">
    <location>
        <begin position="224"/>
        <end position="247"/>
    </location>
</feature>
<evidence type="ECO:0000256" key="4">
    <source>
        <dbReference type="ARBA" id="ARBA00022692"/>
    </source>
</evidence>
<evidence type="ECO:0000256" key="7">
    <source>
        <dbReference type="SAM" id="Phobius"/>
    </source>
</evidence>
<comment type="caution">
    <text evidence="10">The sequence shown here is derived from an EMBL/GenBank/DDBJ whole genome shotgun (WGS) entry which is preliminary data.</text>
</comment>
<feature type="transmembrane region" description="Helical" evidence="7">
    <location>
        <begin position="98"/>
        <end position="120"/>
    </location>
</feature>
<dbReference type="Pfam" id="PF06750">
    <property type="entry name" value="A24_N_bact"/>
    <property type="match status" value="1"/>
</dbReference>
<evidence type="ECO:0000313" key="10">
    <source>
        <dbReference type="EMBL" id="MDH5160287.1"/>
    </source>
</evidence>
<dbReference type="GO" id="GO:0005886">
    <property type="term" value="C:plasma membrane"/>
    <property type="evidence" value="ECO:0007669"/>
    <property type="project" value="UniProtKB-SubCell"/>
</dbReference>
<dbReference type="InterPro" id="IPR050882">
    <property type="entry name" value="Prepilin_peptidase/N-MTase"/>
</dbReference>
<keyword evidence="4 7" id="KW-0812">Transmembrane</keyword>
<dbReference type="GO" id="GO:0004190">
    <property type="term" value="F:aspartic-type endopeptidase activity"/>
    <property type="evidence" value="ECO:0007669"/>
    <property type="project" value="InterPro"/>
</dbReference>
<keyword evidence="6 7" id="KW-0472">Membrane</keyword>
<sequence length="251" mass="28488">MDSLMIVYFFILGLVFGSFFNVIGLRVPVNQSIFFPRSHCPSCKHQLRWFELIPLLSFLLLNGKCKQCKSKLSVLYPITEILTGALFSYSYMKIGWDIDLLFVLLFISLMIIITVTDIIYMLIPDRILLFFCSVFILLRIFYPTNPWWDFIVGAIIGFSLLLFIAIISKGAMGGGDVKLFFVIGLILGTKLSLLTFILATILGAIYGIFIIIVGKYKKRKPIPFGPFISLASIISLFYGNVIISWYFGVLH</sequence>
<evidence type="ECO:0000256" key="5">
    <source>
        <dbReference type="ARBA" id="ARBA00022989"/>
    </source>
</evidence>
<feature type="transmembrane region" description="Helical" evidence="7">
    <location>
        <begin position="127"/>
        <end position="144"/>
    </location>
</feature>
<dbReference type="InterPro" id="IPR010627">
    <property type="entry name" value="Prepilin_pept_A24_N"/>
</dbReference>
<evidence type="ECO:0000256" key="2">
    <source>
        <dbReference type="ARBA" id="ARBA00005801"/>
    </source>
</evidence>
<evidence type="ECO:0000259" key="9">
    <source>
        <dbReference type="Pfam" id="PF06750"/>
    </source>
</evidence>
<feature type="transmembrane region" description="Helical" evidence="7">
    <location>
        <begin position="150"/>
        <end position="167"/>
    </location>
</feature>
<evidence type="ECO:0000256" key="3">
    <source>
        <dbReference type="ARBA" id="ARBA00022475"/>
    </source>
</evidence>
<evidence type="ECO:0000259" key="8">
    <source>
        <dbReference type="Pfam" id="PF01478"/>
    </source>
</evidence>
<dbReference type="PANTHER" id="PTHR30487:SF0">
    <property type="entry name" value="PREPILIN LEADER PEPTIDASE_N-METHYLTRANSFERASE-RELATED"/>
    <property type="match status" value="1"/>
</dbReference>
<dbReference type="EMBL" id="JAROYP010000002">
    <property type="protein sequence ID" value="MDH5160287.1"/>
    <property type="molecule type" value="Genomic_DNA"/>
</dbReference>
<accession>A0AAW6STU1</accession>
<organism evidence="10 11">
    <name type="scientific">Heyndrickxia oleronia</name>
    <dbReference type="NCBI Taxonomy" id="38875"/>
    <lineage>
        <taxon>Bacteria</taxon>
        <taxon>Bacillati</taxon>
        <taxon>Bacillota</taxon>
        <taxon>Bacilli</taxon>
        <taxon>Bacillales</taxon>
        <taxon>Bacillaceae</taxon>
        <taxon>Heyndrickxia</taxon>
    </lineage>
</organism>
<feature type="domain" description="Prepilin type IV endopeptidase peptidase" evidence="8">
    <location>
        <begin position="104"/>
        <end position="208"/>
    </location>
</feature>
<dbReference type="AlphaFoldDB" id="A0AAW6STU1"/>
<dbReference type="GO" id="GO:0006465">
    <property type="term" value="P:signal peptide processing"/>
    <property type="evidence" value="ECO:0007669"/>
    <property type="project" value="TreeGrafter"/>
</dbReference>
<keyword evidence="3" id="KW-1003">Cell membrane</keyword>
<evidence type="ECO:0000313" key="11">
    <source>
        <dbReference type="Proteomes" id="UP001159179"/>
    </source>
</evidence>
<dbReference type="InterPro" id="IPR000045">
    <property type="entry name" value="Prepilin_IV_endopep_pep"/>
</dbReference>
<feature type="transmembrane region" description="Helical" evidence="7">
    <location>
        <begin position="179"/>
        <end position="212"/>
    </location>
</feature>
<reference evidence="10" key="1">
    <citation type="submission" date="2023-03" db="EMBL/GenBank/DDBJ databases">
        <title>Bacterial isolates from washroom surfaces on a university campus.</title>
        <authorList>
            <person name="Holman D.B."/>
            <person name="Gzyl K.E."/>
            <person name="Taheri A.E."/>
        </authorList>
    </citation>
    <scope>NUCLEOTIDE SEQUENCE</scope>
    <source>
        <strain evidence="10">RD03</strain>
    </source>
</reference>
<comment type="subcellular location">
    <subcellularLocation>
        <location evidence="1">Cell membrane</location>
        <topology evidence="1">Multi-pass membrane protein</topology>
    </subcellularLocation>
</comment>
<feature type="domain" description="Prepilin peptidase A24 N-terminal" evidence="9">
    <location>
        <begin position="11"/>
        <end position="93"/>
    </location>
</feature>
<evidence type="ECO:0000256" key="1">
    <source>
        <dbReference type="ARBA" id="ARBA00004651"/>
    </source>
</evidence>
<name>A0AAW6STU1_9BACI</name>
<gene>
    <name evidence="10" type="ORF">P5X88_05010</name>
</gene>